<evidence type="ECO:0000313" key="2">
    <source>
        <dbReference type="EMBL" id="CDJ44901.1"/>
    </source>
</evidence>
<name>U6L403_EIMTE</name>
<dbReference type="AlphaFoldDB" id="U6L403"/>
<dbReference type="GeneID" id="25250608"/>
<evidence type="ECO:0000313" key="3">
    <source>
        <dbReference type="Proteomes" id="UP000030747"/>
    </source>
</evidence>
<dbReference type="RefSeq" id="XP_013235648.1">
    <property type="nucleotide sequence ID" value="XM_013380194.1"/>
</dbReference>
<organism evidence="2 3">
    <name type="scientific">Eimeria tenella</name>
    <name type="common">Coccidian parasite</name>
    <dbReference type="NCBI Taxonomy" id="5802"/>
    <lineage>
        <taxon>Eukaryota</taxon>
        <taxon>Sar</taxon>
        <taxon>Alveolata</taxon>
        <taxon>Apicomplexa</taxon>
        <taxon>Conoidasida</taxon>
        <taxon>Coccidia</taxon>
        <taxon>Eucoccidiorida</taxon>
        <taxon>Eimeriorina</taxon>
        <taxon>Eimeriidae</taxon>
        <taxon>Eimeria</taxon>
    </lineage>
</organism>
<dbReference type="EMBL" id="HG677797">
    <property type="protein sequence ID" value="CDJ44901.1"/>
    <property type="molecule type" value="Genomic_DNA"/>
</dbReference>
<dbReference type="VEuPathDB" id="ToxoDB:ETH_00007030"/>
<dbReference type="Gene3D" id="1.10.418.10">
    <property type="entry name" value="Calponin-like domain"/>
    <property type="match status" value="1"/>
</dbReference>
<protein>
    <submittedName>
        <fullName evidence="2">Uncharacterized protein</fullName>
    </submittedName>
</protein>
<accession>U6L403</accession>
<keyword evidence="3" id="KW-1185">Reference proteome</keyword>
<dbReference type="OrthoDB" id="354617at2759"/>
<feature type="coiled-coil region" evidence="1">
    <location>
        <begin position="184"/>
        <end position="253"/>
    </location>
</feature>
<dbReference type="VEuPathDB" id="ToxoDB:ETH2_1112800"/>
<keyword evidence="1" id="KW-0175">Coiled coil</keyword>
<sequence length="264" mass="29577">MASYFTPTPFLDEQTLGDLTKKCFLLKPSPKTLKDAAAAAAIWKALNAVYPAWFDQSVHPDACESPEVAVENMLYYMNEFLESKFQSDFDILKGHIPELLAGNPSLVLKLYEFILLISVQSDSQEIVARFMELSDTSQGVIRKVIQFYADDDESNSFSEVAALSKSWGSGVHTPQEEARGGPLAQRLQQQLAAAQQQLAAAKQQLAASETHKESILDKLKTTEQERDKERDKRITLEIQLERKKDSLLDLELEEAASWNCSSDD</sequence>
<reference evidence="2" key="2">
    <citation type="submission" date="2013-10" db="EMBL/GenBank/DDBJ databases">
        <authorList>
            <person name="Aslett M."/>
        </authorList>
    </citation>
    <scope>NUCLEOTIDE SEQUENCE [LARGE SCALE GENOMIC DNA]</scope>
    <source>
        <strain evidence="2">Houghton</strain>
    </source>
</reference>
<dbReference type="Proteomes" id="UP000030747">
    <property type="component" value="Unassembled WGS sequence"/>
</dbReference>
<dbReference type="SUPFAM" id="SSF116907">
    <property type="entry name" value="Hook domain"/>
    <property type="match status" value="1"/>
</dbReference>
<proteinExistence type="predicted"/>
<reference evidence="2" key="1">
    <citation type="submission" date="2013-10" db="EMBL/GenBank/DDBJ databases">
        <title>Genomic analysis of the causative agents of coccidiosis in chickens.</title>
        <authorList>
            <person name="Reid A.J."/>
            <person name="Blake D."/>
            <person name="Billington K."/>
            <person name="Browne H."/>
            <person name="Dunn M."/>
            <person name="Hung S."/>
            <person name="Kawahara F."/>
            <person name="Miranda-Saavedra D."/>
            <person name="Mourier T."/>
            <person name="Nagra H."/>
            <person name="Otto T.D."/>
            <person name="Rawlings N."/>
            <person name="Sanchez A."/>
            <person name="Sanders M."/>
            <person name="Subramaniam C."/>
            <person name="Tay Y."/>
            <person name="Dear P."/>
            <person name="Doerig C."/>
            <person name="Gruber A."/>
            <person name="Parkinson J."/>
            <person name="Shirley M."/>
            <person name="Wan K.L."/>
            <person name="Berriman M."/>
            <person name="Tomley F."/>
            <person name="Pain A."/>
        </authorList>
    </citation>
    <scope>NUCLEOTIDE SEQUENCE [LARGE SCALE GENOMIC DNA]</scope>
    <source>
        <strain evidence="2">Houghton</strain>
    </source>
</reference>
<dbReference type="InterPro" id="IPR036872">
    <property type="entry name" value="CH_dom_sf"/>
</dbReference>
<gene>
    <name evidence="2" type="ORF">ETH_00007030</name>
</gene>
<evidence type="ECO:0000256" key="1">
    <source>
        <dbReference type="SAM" id="Coils"/>
    </source>
</evidence>